<proteinExistence type="predicted"/>
<name>A0A3S0GUG3_9BURK</name>
<dbReference type="RefSeq" id="WP_093205974.1">
    <property type="nucleotide sequence ID" value="NZ_RXOE01000007.1"/>
</dbReference>
<dbReference type="AlphaFoldDB" id="A0A3S0GUG3"/>
<reference evidence="2 3" key="1">
    <citation type="submission" date="2018-12" db="EMBL/GenBank/DDBJ databases">
        <title>The genome of Variovorax gossypii DSM 100435.</title>
        <authorList>
            <person name="Gao J."/>
            <person name="Sun J."/>
        </authorList>
    </citation>
    <scope>NUCLEOTIDE SEQUENCE [LARGE SCALE GENOMIC DNA]</scope>
    <source>
        <strain evidence="2 3">DSM 100435</strain>
    </source>
</reference>
<sequence length="183" mass="19833">MPTVFTHVAVPVCATIALGTRRVPVAALLAGMLASIVPDFDGLAFKLGIAYGGMSGHRGFTHTLVFALLLGLAGWWLAPRWGMRRAAGWAWISLCTVSHPLLDMLTNGGIGIAFFWPFSDARYFSPWRPIEVSPIALKKFFSPRGAQVLFNEMLTVWAPLLVASVAVLVARRNVERRTGAVAA</sequence>
<feature type="transmembrane region" description="Helical" evidence="1">
    <location>
        <begin position="60"/>
        <end position="78"/>
    </location>
</feature>
<feature type="transmembrane region" description="Helical" evidence="1">
    <location>
        <begin position="90"/>
        <end position="116"/>
    </location>
</feature>
<protein>
    <submittedName>
        <fullName evidence="2">Metal-dependent hydrolase</fullName>
    </submittedName>
</protein>
<dbReference type="Pfam" id="PF04307">
    <property type="entry name" value="YdjM"/>
    <property type="match status" value="1"/>
</dbReference>
<evidence type="ECO:0000313" key="3">
    <source>
        <dbReference type="Proteomes" id="UP000267418"/>
    </source>
</evidence>
<dbReference type="EMBL" id="RXOE01000007">
    <property type="protein sequence ID" value="RTQ32128.1"/>
    <property type="molecule type" value="Genomic_DNA"/>
</dbReference>
<dbReference type="GO" id="GO:0016787">
    <property type="term" value="F:hydrolase activity"/>
    <property type="evidence" value="ECO:0007669"/>
    <property type="project" value="UniProtKB-KW"/>
</dbReference>
<keyword evidence="1" id="KW-0472">Membrane</keyword>
<feature type="transmembrane region" description="Helical" evidence="1">
    <location>
        <begin position="148"/>
        <end position="170"/>
    </location>
</feature>
<comment type="caution">
    <text evidence="2">The sequence shown here is derived from an EMBL/GenBank/DDBJ whole genome shotgun (WGS) entry which is preliminary data.</text>
</comment>
<dbReference type="Proteomes" id="UP000267418">
    <property type="component" value="Unassembled WGS sequence"/>
</dbReference>
<keyword evidence="2" id="KW-0378">Hydrolase</keyword>
<keyword evidence="3" id="KW-1185">Reference proteome</keyword>
<gene>
    <name evidence="2" type="ORF">EJP69_22915</name>
</gene>
<accession>A0A3S0GUG3</accession>
<keyword evidence="1" id="KW-1133">Transmembrane helix</keyword>
<dbReference type="PANTHER" id="PTHR35531:SF1">
    <property type="entry name" value="INNER MEMBRANE PROTEIN YBCI-RELATED"/>
    <property type="match status" value="1"/>
</dbReference>
<evidence type="ECO:0000313" key="2">
    <source>
        <dbReference type="EMBL" id="RTQ32128.1"/>
    </source>
</evidence>
<organism evidence="2 3">
    <name type="scientific">Variovorax gossypii</name>
    <dbReference type="NCBI Taxonomy" id="1679495"/>
    <lineage>
        <taxon>Bacteria</taxon>
        <taxon>Pseudomonadati</taxon>
        <taxon>Pseudomonadota</taxon>
        <taxon>Betaproteobacteria</taxon>
        <taxon>Burkholderiales</taxon>
        <taxon>Comamonadaceae</taxon>
        <taxon>Variovorax</taxon>
    </lineage>
</organism>
<evidence type="ECO:0000256" key="1">
    <source>
        <dbReference type="SAM" id="Phobius"/>
    </source>
</evidence>
<keyword evidence="1" id="KW-0812">Transmembrane</keyword>
<dbReference type="PANTHER" id="PTHR35531">
    <property type="entry name" value="INNER MEMBRANE PROTEIN YBCI-RELATED"/>
    <property type="match status" value="1"/>
</dbReference>
<dbReference type="InterPro" id="IPR007404">
    <property type="entry name" value="YdjM-like"/>
</dbReference>
<dbReference type="OrthoDB" id="9794683at2"/>